<comment type="caution">
    <text evidence="2">The sequence shown here is derived from an EMBL/GenBank/DDBJ whole genome shotgun (WGS) entry which is preliminary data.</text>
</comment>
<protein>
    <submittedName>
        <fullName evidence="2">Uncharacterized protein</fullName>
    </submittedName>
</protein>
<dbReference type="RefSeq" id="WP_379140775.1">
    <property type="nucleotide sequence ID" value="NZ_JBHUEN010000015.1"/>
</dbReference>
<proteinExistence type="predicted"/>
<keyword evidence="3" id="KW-1185">Reference proteome</keyword>
<evidence type="ECO:0000256" key="1">
    <source>
        <dbReference type="SAM" id="MobiDB-lite"/>
    </source>
</evidence>
<evidence type="ECO:0000313" key="2">
    <source>
        <dbReference type="EMBL" id="MFD1881159.1"/>
    </source>
</evidence>
<feature type="region of interest" description="Disordered" evidence="1">
    <location>
        <begin position="36"/>
        <end position="71"/>
    </location>
</feature>
<evidence type="ECO:0000313" key="3">
    <source>
        <dbReference type="Proteomes" id="UP001597213"/>
    </source>
</evidence>
<sequence length="71" mass="7788">MRKRLLVLFCGVTLGLILKGLSDAAARRPALGHQRIRSAGRREMDAPPPTWDIVDEQADQSFPASDPPGTY</sequence>
<accession>A0ABW4R5B2</accession>
<gene>
    <name evidence="2" type="ORF">ACFSCT_05450</name>
</gene>
<reference evidence="3" key="1">
    <citation type="journal article" date="2019" name="Int. J. Syst. Evol. Microbiol.">
        <title>The Global Catalogue of Microorganisms (GCM) 10K type strain sequencing project: providing services to taxonomists for standard genome sequencing and annotation.</title>
        <authorList>
            <consortium name="The Broad Institute Genomics Platform"/>
            <consortium name="The Broad Institute Genome Sequencing Center for Infectious Disease"/>
            <person name="Wu L."/>
            <person name="Ma J."/>
        </authorList>
    </citation>
    <scope>NUCLEOTIDE SEQUENCE [LARGE SCALE GENOMIC DNA]</scope>
    <source>
        <strain evidence="3">CCUG 56029</strain>
    </source>
</reference>
<organism evidence="2 3">
    <name type="scientific">Paracoccus pacificus</name>
    <dbReference type="NCBI Taxonomy" id="1463598"/>
    <lineage>
        <taxon>Bacteria</taxon>
        <taxon>Pseudomonadati</taxon>
        <taxon>Pseudomonadota</taxon>
        <taxon>Alphaproteobacteria</taxon>
        <taxon>Rhodobacterales</taxon>
        <taxon>Paracoccaceae</taxon>
        <taxon>Paracoccus</taxon>
    </lineage>
</organism>
<name>A0ABW4R5B2_9RHOB</name>
<dbReference type="EMBL" id="JBHUEN010000015">
    <property type="protein sequence ID" value="MFD1881159.1"/>
    <property type="molecule type" value="Genomic_DNA"/>
</dbReference>
<dbReference type="Proteomes" id="UP001597213">
    <property type="component" value="Unassembled WGS sequence"/>
</dbReference>